<reference evidence="1 2" key="2">
    <citation type="journal article" date="2021" name="Genomics">
        <title>High-quality reference genome for Clonorchis sinensis.</title>
        <authorList>
            <person name="Young N.D."/>
            <person name="Stroehlein A.J."/>
            <person name="Kinkar L."/>
            <person name="Wang T."/>
            <person name="Sohn W.M."/>
            <person name="Chang B.C.H."/>
            <person name="Kaur P."/>
            <person name="Weisz D."/>
            <person name="Dudchenko O."/>
            <person name="Aiden E.L."/>
            <person name="Korhonen P.K."/>
            <person name="Gasser R.B."/>
        </authorList>
    </citation>
    <scope>NUCLEOTIDE SEQUENCE [LARGE SCALE GENOMIC DNA]</scope>
    <source>
        <strain evidence="1">Cs-k2</strain>
    </source>
</reference>
<evidence type="ECO:0000313" key="1">
    <source>
        <dbReference type="EMBL" id="KAG5448330.1"/>
    </source>
</evidence>
<name>A0A8T1MGS4_CLOSI</name>
<reference evidence="1 2" key="1">
    <citation type="journal article" date="2018" name="Biotechnol. Adv.">
        <title>Improved genomic resources and new bioinformatic workflow for the carcinogenic parasite Clonorchis sinensis: Biotechnological implications.</title>
        <authorList>
            <person name="Wang D."/>
            <person name="Korhonen P.K."/>
            <person name="Gasser R.B."/>
            <person name="Young N.D."/>
        </authorList>
    </citation>
    <scope>NUCLEOTIDE SEQUENCE [LARGE SCALE GENOMIC DNA]</scope>
    <source>
        <strain evidence="1">Cs-k2</strain>
    </source>
</reference>
<dbReference type="Proteomes" id="UP000286415">
    <property type="component" value="Unassembled WGS sequence"/>
</dbReference>
<gene>
    <name evidence="1" type="ORF">CSKR_200727</name>
</gene>
<sequence>MPRVFTPGTSVGEWLITTFGREQLLTLAVFFSGHYTECSVSGAYRGPQVIAGAAREKSATATRNEEFRPGNYHSCFTRCSFQNLTIRKIDEGLPQPPCVEIRPYDLKSLRITDEICSLLQDSQAMAAWRRCNSES</sequence>
<dbReference type="EMBL" id="NIRI02000042">
    <property type="protein sequence ID" value="KAG5448330.1"/>
    <property type="molecule type" value="Genomic_DNA"/>
</dbReference>
<organism evidence="1 2">
    <name type="scientific">Clonorchis sinensis</name>
    <name type="common">Chinese liver fluke</name>
    <dbReference type="NCBI Taxonomy" id="79923"/>
    <lineage>
        <taxon>Eukaryota</taxon>
        <taxon>Metazoa</taxon>
        <taxon>Spiralia</taxon>
        <taxon>Lophotrochozoa</taxon>
        <taxon>Platyhelminthes</taxon>
        <taxon>Trematoda</taxon>
        <taxon>Digenea</taxon>
        <taxon>Opisthorchiida</taxon>
        <taxon>Opisthorchiata</taxon>
        <taxon>Opisthorchiidae</taxon>
        <taxon>Clonorchis</taxon>
    </lineage>
</organism>
<protein>
    <submittedName>
        <fullName evidence="1">Uncharacterized protein</fullName>
    </submittedName>
</protein>
<evidence type="ECO:0000313" key="2">
    <source>
        <dbReference type="Proteomes" id="UP000286415"/>
    </source>
</evidence>
<keyword evidence="2" id="KW-1185">Reference proteome</keyword>
<comment type="caution">
    <text evidence="1">The sequence shown here is derived from an EMBL/GenBank/DDBJ whole genome shotgun (WGS) entry which is preliminary data.</text>
</comment>
<dbReference type="AlphaFoldDB" id="A0A8T1MGS4"/>
<accession>A0A8T1MGS4</accession>
<proteinExistence type="predicted"/>